<evidence type="ECO:0000256" key="4">
    <source>
        <dbReference type="ARBA" id="ARBA00022723"/>
    </source>
</evidence>
<evidence type="ECO:0000256" key="3">
    <source>
        <dbReference type="ARBA" id="ARBA00022722"/>
    </source>
</evidence>
<gene>
    <name evidence="8" type="primary">vapC</name>
    <name evidence="10" type="ORF">HFO74_36145</name>
</gene>
<dbReference type="Pfam" id="PF01850">
    <property type="entry name" value="PIN"/>
    <property type="match status" value="1"/>
</dbReference>
<organism evidence="10 11">
    <name type="scientific">Rhizobium laguerreae</name>
    <dbReference type="NCBI Taxonomy" id="1076926"/>
    <lineage>
        <taxon>Bacteria</taxon>
        <taxon>Pseudomonadati</taxon>
        <taxon>Pseudomonadota</taxon>
        <taxon>Alphaproteobacteria</taxon>
        <taxon>Hyphomicrobiales</taxon>
        <taxon>Rhizobiaceae</taxon>
        <taxon>Rhizobium/Agrobacterium group</taxon>
        <taxon>Rhizobium</taxon>
    </lineage>
</organism>
<proteinExistence type="inferred from homology"/>
<keyword evidence="6 8" id="KW-0460">Magnesium</keyword>
<dbReference type="PANTHER" id="PTHR33653">
    <property type="entry name" value="RIBONUCLEASE VAPC2"/>
    <property type="match status" value="1"/>
</dbReference>
<dbReference type="InterPro" id="IPR002716">
    <property type="entry name" value="PIN_dom"/>
</dbReference>
<dbReference type="Proteomes" id="UP000758022">
    <property type="component" value="Unassembled WGS sequence"/>
</dbReference>
<evidence type="ECO:0000256" key="6">
    <source>
        <dbReference type="ARBA" id="ARBA00022842"/>
    </source>
</evidence>
<name>A0AB35FRC4_9HYPH</name>
<feature type="binding site" evidence="8">
    <location>
        <position position="111"/>
    </location>
    <ligand>
        <name>Mg(2+)</name>
        <dbReference type="ChEBI" id="CHEBI:18420"/>
    </ligand>
</feature>
<comment type="similarity">
    <text evidence="7 8">Belongs to the PINc/VapC protein family.</text>
</comment>
<comment type="function">
    <text evidence="8">Toxic component of a toxin-antitoxin (TA) system. An RNase.</text>
</comment>
<sequence length="149" mass="16339">MTAYLLDTNIISKFAPGKVPPSDPVRAWFHEQGEADSLFLSALSVAEIEKGMRSLHRRGGVERAKRLSAWLHVITDSFGDRILPMDTVVARIVGALEDEAESQGRDPGLGDLIIAATARAYDLTVITENLRHFQPLDVAVDLPAAFRSE</sequence>
<evidence type="ECO:0000259" key="9">
    <source>
        <dbReference type="Pfam" id="PF01850"/>
    </source>
</evidence>
<keyword evidence="4 8" id="KW-0479">Metal-binding</keyword>
<dbReference type="EMBL" id="JAAXQQ010000025">
    <property type="protein sequence ID" value="MBY3068738.1"/>
    <property type="molecule type" value="Genomic_DNA"/>
</dbReference>
<feature type="binding site" evidence="8">
    <location>
        <position position="7"/>
    </location>
    <ligand>
        <name>Mg(2+)</name>
        <dbReference type="ChEBI" id="CHEBI:18420"/>
    </ligand>
</feature>
<reference evidence="10" key="1">
    <citation type="submission" date="2020-04" db="EMBL/GenBank/DDBJ databases">
        <title>Global-level population genomics supports evidence of horizontal gene transfer on evolution of Rhizobia in Lentils.</title>
        <authorList>
            <person name="Gai Y."/>
            <person name="Cook D."/>
            <person name="Riely B."/>
        </authorList>
    </citation>
    <scope>NUCLEOTIDE SEQUENCE</scope>
    <source>
        <strain evidence="10">TLR9</strain>
    </source>
</reference>
<keyword evidence="5 8" id="KW-0378">Hydrolase</keyword>
<evidence type="ECO:0000313" key="10">
    <source>
        <dbReference type="EMBL" id="MBY3068738.1"/>
    </source>
</evidence>
<dbReference type="RefSeq" id="WP_221980469.1">
    <property type="nucleotide sequence ID" value="NZ_JAAXQQ010000025.1"/>
</dbReference>
<dbReference type="Gene3D" id="3.40.50.1010">
    <property type="entry name" value="5'-nuclease"/>
    <property type="match status" value="1"/>
</dbReference>
<dbReference type="CDD" id="cd18746">
    <property type="entry name" value="PIN_VapC4-5_FitB-like"/>
    <property type="match status" value="1"/>
</dbReference>
<dbReference type="PANTHER" id="PTHR33653:SF1">
    <property type="entry name" value="RIBONUCLEASE VAPC2"/>
    <property type="match status" value="1"/>
</dbReference>
<keyword evidence="3 8" id="KW-0540">Nuclease</keyword>
<dbReference type="EC" id="3.1.-.-" evidence="8"/>
<dbReference type="AlphaFoldDB" id="A0AB35FRC4"/>
<feature type="domain" description="PIN" evidence="9">
    <location>
        <begin position="4"/>
        <end position="131"/>
    </location>
</feature>
<keyword evidence="2 8" id="KW-1277">Toxin-antitoxin system</keyword>
<dbReference type="GO" id="GO:0004540">
    <property type="term" value="F:RNA nuclease activity"/>
    <property type="evidence" value="ECO:0007669"/>
    <property type="project" value="InterPro"/>
</dbReference>
<evidence type="ECO:0000313" key="11">
    <source>
        <dbReference type="Proteomes" id="UP000758022"/>
    </source>
</evidence>
<dbReference type="SUPFAM" id="SSF88723">
    <property type="entry name" value="PIN domain-like"/>
    <property type="match status" value="1"/>
</dbReference>
<evidence type="ECO:0000256" key="8">
    <source>
        <dbReference type="HAMAP-Rule" id="MF_00265"/>
    </source>
</evidence>
<dbReference type="HAMAP" id="MF_00265">
    <property type="entry name" value="VapC_Nob1"/>
    <property type="match status" value="1"/>
</dbReference>
<comment type="caution">
    <text evidence="10">The sequence shown here is derived from an EMBL/GenBank/DDBJ whole genome shotgun (WGS) entry which is preliminary data.</text>
</comment>
<comment type="cofactor">
    <cofactor evidence="1 8">
        <name>Mg(2+)</name>
        <dbReference type="ChEBI" id="CHEBI:18420"/>
    </cofactor>
</comment>
<evidence type="ECO:0000256" key="7">
    <source>
        <dbReference type="ARBA" id="ARBA00038093"/>
    </source>
</evidence>
<dbReference type="GO" id="GO:0016787">
    <property type="term" value="F:hydrolase activity"/>
    <property type="evidence" value="ECO:0007669"/>
    <property type="project" value="UniProtKB-KW"/>
</dbReference>
<accession>A0AB35FRC4</accession>
<dbReference type="GO" id="GO:0000287">
    <property type="term" value="F:magnesium ion binding"/>
    <property type="evidence" value="ECO:0007669"/>
    <property type="project" value="UniProtKB-UniRule"/>
</dbReference>
<protein>
    <recommendedName>
        <fullName evidence="8">Ribonuclease VapC</fullName>
        <shortName evidence="8">RNase VapC</shortName>
        <ecNumber evidence="8">3.1.-.-</ecNumber>
    </recommendedName>
    <alternativeName>
        <fullName evidence="8">Toxin VapC</fullName>
    </alternativeName>
</protein>
<dbReference type="InterPro" id="IPR029060">
    <property type="entry name" value="PIN-like_dom_sf"/>
</dbReference>
<dbReference type="GO" id="GO:0090729">
    <property type="term" value="F:toxin activity"/>
    <property type="evidence" value="ECO:0007669"/>
    <property type="project" value="UniProtKB-KW"/>
</dbReference>
<dbReference type="InterPro" id="IPR050556">
    <property type="entry name" value="Type_II_TA_system_RNase"/>
</dbReference>
<evidence type="ECO:0000256" key="1">
    <source>
        <dbReference type="ARBA" id="ARBA00001946"/>
    </source>
</evidence>
<evidence type="ECO:0000256" key="5">
    <source>
        <dbReference type="ARBA" id="ARBA00022801"/>
    </source>
</evidence>
<keyword evidence="8" id="KW-0800">Toxin</keyword>
<evidence type="ECO:0000256" key="2">
    <source>
        <dbReference type="ARBA" id="ARBA00022649"/>
    </source>
</evidence>
<dbReference type="InterPro" id="IPR022907">
    <property type="entry name" value="VapC_family"/>
</dbReference>